<name>A0A292PXQ9_9PEZI</name>
<protein>
    <submittedName>
        <fullName evidence="2">Uncharacterized protein</fullName>
    </submittedName>
</protein>
<dbReference type="AlphaFoldDB" id="A0A292PXQ9"/>
<accession>A0A292PXQ9</accession>
<evidence type="ECO:0000313" key="3">
    <source>
        <dbReference type="Proteomes" id="UP001412239"/>
    </source>
</evidence>
<dbReference type="Proteomes" id="UP001412239">
    <property type="component" value="Unassembled WGS sequence"/>
</dbReference>
<dbReference type="EMBL" id="LN890993">
    <property type="protein sequence ID" value="CUS12392.1"/>
    <property type="molecule type" value="Genomic_DNA"/>
</dbReference>
<keyword evidence="3" id="KW-1185">Reference proteome</keyword>
<organism evidence="2 3">
    <name type="scientific">Tuber aestivum</name>
    <name type="common">summer truffle</name>
    <dbReference type="NCBI Taxonomy" id="59557"/>
    <lineage>
        <taxon>Eukaryota</taxon>
        <taxon>Fungi</taxon>
        <taxon>Dikarya</taxon>
        <taxon>Ascomycota</taxon>
        <taxon>Pezizomycotina</taxon>
        <taxon>Pezizomycetes</taxon>
        <taxon>Pezizales</taxon>
        <taxon>Tuberaceae</taxon>
        <taxon>Tuber</taxon>
    </lineage>
</organism>
<gene>
    <name evidence="2" type="ORF">GSTUAT00003526001</name>
</gene>
<evidence type="ECO:0000313" key="2">
    <source>
        <dbReference type="EMBL" id="CUS12392.1"/>
    </source>
</evidence>
<sequence>MGPAEEEGRSGEAWALLMGRKNWYGGGGGGGGMLQGLMTLNEGKVHEADQGRWEKTGWKRGVCTDNGRGRGEEEEEKRRGEERREVLEQDEERRYYQIE</sequence>
<feature type="compositionally biased region" description="Basic and acidic residues" evidence="1">
    <location>
        <begin position="67"/>
        <end position="99"/>
    </location>
</feature>
<proteinExistence type="predicted"/>
<reference evidence="2" key="1">
    <citation type="submission" date="2015-10" db="EMBL/GenBank/DDBJ databases">
        <authorList>
            <person name="Regsiter A."/>
            <person name="william w."/>
        </authorList>
    </citation>
    <scope>NUCLEOTIDE SEQUENCE</scope>
    <source>
        <strain evidence="2">Montdore</strain>
    </source>
</reference>
<feature type="region of interest" description="Disordered" evidence="1">
    <location>
        <begin position="51"/>
        <end position="99"/>
    </location>
</feature>
<evidence type="ECO:0000256" key="1">
    <source>
        <dbReference type="SAM" id="MobiDB-lite"/>
    </source>
</evidence>